<keyword evidence="2" id="KW-0378">Hydrolase</keyword>
<dbReference type="EMBL" id="FNUL01000017">
    <property type="protein sequence ID" value="SEG00821.1"/>
    <property type="molecule type" value="Genomic_DNA"/>
</dbReference>
<accession>A0A1H5WNA2</accession>
<evidence type="ECO:0000313" key="3">
    <source>
        <dbReference type="Proteomes" id="UP000236726"/>
    </source>
</evidence>
<dbReference type="GO" id="GO:0008233">
    <property type="term" value="F:peptidase activity"/>
    <property type="evidence" value="ECO:0007669"/>
    <property type="project" value="UniProtKB-KW"/>
</dbReference>
<dbReference type="InterPro" id="IPR002931">
    <property type="entry name" value="Transglutaminase-like"/>
</dbReference>
<dbReference type="STRING" id="1410661.GCA_000702205_00954"/>
<dbReference type="PANTHER" id="PTHR33490:SF6">
    <property type="entry name" value="SLL1049 PROTEIN"/>
    <property type="match status" value="1"/>
</dbReference>
<proteinExistence type="predicted"/>
<dbReference type="Gene3D" id="3.10.620.30">
    <property type="match status" value="1"/>
</dbReference>
<dbReference type="GO" id="GO:0006508">
    <property type="term" value="P:proteolysis"/>
    <property type="evidence" value="ECO:0007669"/>
    <property type="project" value="UniProtKB-KW"/>
</dbReference>
<dbReference type="Pfam" id="PF08379">
    <property type="entry name" value="Bact_transglu_N"/>
    <property type="match status" value="1"/>
</dbReference>
<dbReference type="InterPro" id="IPR038765">
    <property type="entry name" value="Papain-like_cys_pep_sf"/>
</dbReference>
<evidence type="ECO:0000259" key="1">
    <source>
        <dbReference type="SMART" id="SM00460"/>
    </source>
</evidence>
<keyword evidence="3" id="KW-1185">Reference proteome</keyword>
<gene>
    <name evidence="2" type="ORF">SAMN05216537_1174</name>
</gene>
<organism evidence="2 3">
    <name type="scientific">Lachnospira multipara</name>
    <dbReference type="NCBI Taxonomy" id="28051"/>
    <lineage>
        <taxon>Bacteria</taxon>
        <taxon>Bacillati</taxon>
        <taxon>Bacillota</taxon>
        <taxon>Clostridia</taxon>
        <taxon>Lachnospirales</taxon>
        <taxon>Lachnospiraceae</taxon>
        <taxon>Lachnospira</taxon>
    </lineage>
</organism>
<name>A0A1H5WNA2_9FIRM</name>
<dbReference type="RefSeq" id="WP_181022558.1">
    <property type="nucleotide sequence ID" value="NZ_FNUL01000017.1"/>
</dbReference>
<evidence type="ECO:0000313" key="2">
    <source>
        <dbReference type="EMBL" id="SEG00821.1"/>
    </source>
</evidence>
<dbReference type="Pfam" id="PF01841">
    <property type="entry name" value="Transglut_core"/>
    <property type="match status" value="1"/>
</dbReference>
<keyword evidence="2" id="KW-0645">Protease</keyword>
<protein>
    <submittedName>
        <fullName evidence="2">Transglutaminase-like enzyme, putative cysteine protease</fullName>
    </submittedName>
</protein>
<dbReference type="SUPFAM" id="SSF54001">
    <property type="entry name" value="Cysteine proteinases"/>
    <property type="match status" value="1"/>
</dbReference>
<reference evidence="2 3" key="1">
    <citation type="submission" date="2016-10" db="EMBL/GenBank/DDBJ databases">
        <authorList>
            <person name="de Groot N.N."/>
        </authorList>
    </citation>
    <scope>NUCLEOTIDE SEQUENCE [LARGE SCALE GENOMIC DNA]</scope>
    <source>
        <strain evidence="2 3">D15d</strain>
    </source>
</reference>
<dbReference type="InterPro" id="IPR013589">
    <property type="entry name" value="Bac_transglu_N"/>
</dbReference>
<dbReference type="SMART" id="SM00460">
    <property type="entry name" value="TGc"/>
    <property type="match status" value="1"/>
</dbReference>
<dbReference type="Proteomes" id="UP000236726">
    <property type="component" value="Unassembled WGS sequence"/>
</dbReference>
<dbReference type="PANTHER" id="PTHR33490">
    <property type="entry name" value="BLR5614 PROTEIN-RELATED"/>
    <property type="match status" value="1"/>
</dbReference>
<dbReference type="AlphaFoldDB" id="A0A1H5WNA2"/>
<feature type="domain" description="Transglutaminase-like" evidence="1">
    <location>
        <begin position="155"/>
        <end position="213"/>
    </location>
</feature>
<sequence length="263" mass="29917">MTTLRFSYQTKVEFSGDVTNHAFLLRSFPIEEKGQKVLDLMHTNSPIVTGGQYLKDGFGNTVYTGRIDRGHDSLTYKVIGTVIRDDSKKSFEKPLPSYRYPSELTKASPEIINFHKNLNLPSNHYEAAKIISKAVYDYMIYETGTTGIFTTAADSFKGRKGVCQDYAHLMLALCRLSKIPARYVCGITIGEGETHAWVEIWNEGYWYGFDPTRNCFVDEGYIKFCIGRDYNDCPIQRGIFNGDVLQRQSVYMEVTKLKEALLA</sequence>